<protein>
    <submittedName>
        <fullName evidence="3">Uncharacterized protein</fullName>
    </submittedName>
</protein>
<dbReference type="Proteomes" id="UP001359485">
    <property type="component" value="Unassembled WGS sequence"/>
</dbReference>
<evidence type="ECO:0000313" key="5">
    <source>
        <dbReference type="Proteomes" id="UP001372834"/>
    </source>
</evidence>
<accession>A0AAN8PLV6</accession>
<sequence length="215" mass="24462">MTTNRRCATDTQTADEEEGFLQQVTRVVHTRQIKSQPMMDIIIAVISVPLLIIFSFMLQRHMRSDWLHNVETRWRILGLGLSLLFISLVVCLYVTHRLGLCIWAAQQQRDMRQNPEICRRVPHRPSNCSPLAATDSHLQLMVSGELPPSYDSIMRNSDFPPPPYLSVLVFNEKNKVLPEVNNKVQNVQCISTVTDAGFNARSSEVPEVPRQLPTG</sequence>
<name>A0AAN8PLV6_POLSC</name>
<feature type="transmembrane region" description="Helical" evidence="1">
    <location>
        <begin position="41"/>
        <end position="59"/>
    </location>
</feature>
<comment type="caution">
    <text evidence="3">The sequence shown here is derived from an EMBL/GenBank/DDBJ whole genome shotgun (WGS) entry which is preliminary data.</text>
</comment>
<keyword evidence="4" id="KW-1185">Reference proteome</keyword>
<keyword evidence="1" id="KW-0812">Transmembrane</keyword>
<organism evidence="3 5">
    <name type="scientific">Polyplax serrata</name>
    <name type="common">Common mouse louse</name>
    <dbReference type="NCBI Taxonomy" id="468196"/>
    <lineage>
        <taxon>Eukaryota</taxon>
        <taxon>Metazoa</taxon>
        <taxon>Ecdysozoa</taxon>
        <taxon>Arthropoda</taxon>
        <taxon>Hexapoda</taxon>
        <taxon>Insecta</taxon>
        <taxon>Pterygota</taxon>
        <taxon>Neoptera</taxon>
        <taxon>Paraneoptera</taxon>
        <taxon>Psocodea</taxon>
        <taxon>Troctomorpha</taxon>
        <taxon>Phthiraptera</taxon>
        <taxon>Anoplura</taxon>
        <taxon>Polyplacidae</taxon>
        <taxon>Polyplax</taxon>
    </lineage>
</organism>
<dbReference type="AlphaFoldDB" id="A0AAN8PLV6"/>
<reference evidence="3 5" key="1">
    <citation type="submission" date="2023-10" db="EMBL/GenBank/DDBJ databases">
        <title>Genomes of two closely related lineages of the louse Polyplax serrata with different host specificities.</title>
        <authorList>
            <person name="Martinu J."/>
            <person name="Tarabai H."/>
            <person name="Stefka J."/>
            <person name="Hypsa V."/>
        </authorList>
    </citation>
    <scope>NUCLEOTIDE SEQUENCE [LARGE SCALE GENOMIC DNA]</scope>
    <source>
        <strain evidence="2">98ZLc_SE</strain>
        <strain evidence="3">HR10_N</strain>
    </source>
</reference>
<evidence type="ECO:0000256" key="1">
    <source>
        <dbReference type="SAM" id="Phobius"/>
    </source>
</evidence>
<keyword evidence="1" id="KW-0472">Membrane</keyword>
<evidence type="ECO:0000313" key="4">
    <source>
        <dbReference type="Proteomes" id="UP001359485"/>
    </source>
</evidence>
<feature type="transmembrane region" description="Helical" evidence="1">
    <location>
        <begin position="79"/>
        <end position="105"/>
    </location>
</feature>
<dbReference type="Proteomes" id="UP001372834">
    <property type="component" value="Unassembled WGS sequence"/>
</dbReference>
<evidence type="ECO:0000313" key="2">
    <source>
        <dbReference type="EMBL" id="KAK6635952.1"/>
    </source>
</evidence>
<dbReference type="EMBL" id="JAWJWE010000003">
    <property type="protein sequence ID" value="KAK6638858.1"/>
    <property type="molecule type" value="Genomic_DNA"/>
</dbReference>
<dbReference type="EMBL" id="JAWJWF010000003">
    <property type="protein sequence ID" value="KAK6635952.1"/>
    <property type="molecule type" value="Genomic_DNA"/>
</dbReference>
<keyword evidence="1" id="KW-1133">Transmembrane helix</keyword>
<proteinExistence type="predicted"/>
<evidence type="ECO:0000313" key="3">
    <source>
        <dbReference type="EMBL" id="KAK6638858.1"/>
    </source>
</evidence>
<gene>
    <name evidence="3" type="ORF">RUM43_007127</name>
    <name evidence="2" type="ORF">RUM44_001207</name>
</gene>